<gene>
    <name evidence="3" type="ORF">L596_030163</name>
</gene>
<organism evidence="3 4">
    <name type="scientific">Steinernema carpocapsae</name>
    <name type="common">Entomopathogenic nematode</name>
    <dbReference type="NCBI Taxonomy" id="34508"/>
    <lineage>
        <taxon>Eukaryota</taxon>
        <taxon>Metazoa</taxon>
        <taxon>Ecdysozoa</taxon>
        <taxon>Nematoda</taxon>
        <taxon>Chromadorea</taxon>
        <taxon>Rhabditida</taxon>
        <taxon>Tylenchina</taxon>
        <taxon>Panagrolaimomorpha</taxon>
        <taxon>Strongyloidoidea</taxon>
        <taxon>Steinernematidae</taxon>
        <taxon>Steinernema</taxon>
    </lineage>
</organism>
<dbReference type="SUPFAM" id="SSF48097">
    <property type="entry name" value="Regulator of G-protein signaling, RGS"/>
    <property type="match status" value="1"/>
</dbReference>
<dbReference type="EMBL" id="AZBU02000013">
    <property type="protein sequence ID" value="TKR58754.1"/>
    <property type="molecule type" value="Genomic_DNA"/>
</dbReference>
<keyword evidence="4" id="KW-1185">Reference proteome</keyword>
<dbReference type="STRING" id="34508.A0A4U5LRW7"/>
<dbReference type="InterPro" id="IPR044926">
    <property type="entry name" value="RGS_subdomain_2"/>
</dbReference>
<evidence type="ECO:0000259" key="2">
    <source>
        <dbReference type="PROSITE" id="PS50132"/>
    </source>
</evidence>
<reference evidence="3 4" key="1">
    <citation type="journal article" date="2015" name="Genome Biol.">
        <title>Comparative genomics of Steinernema reveals deeply conserved gene regulatory networks.</title>
        <authorList>
            <person name="Dillman A.R."/>
            <person name="Macchietto M."/>
            <person name="Porter C.F."/>
            <person name="Rogers A."/>
            <person name="Williams B."/>
            <person name="Antoshechkin I."/>
            <person name="Lee M.M."/>
            <person name="Goodwin Z."/>
            <person name="Lu X."/>
            <person name="Lewis E.E."/>
            <person name="Goodrich-Blair H."/>
            <person name="Stock S.P."/>
            <person name="Adams B.J."/>
            <person name="Sternberg P.W."/>
            <person name="Mortazavi A."/>
        </authorList>
    </citation>
    <scope>NUCLEOTIDE SEQUENCE [LARGE SCALE GENOMIC DNA]</scope>
    <source>
        <strain evidence="3 4">ALL</strain>
    </source>
</reference>
<dbReference type="AlphaFoldDB" id="A0A4U5LRW7"/>
<comment type="caution">
    <text evidence="3">The sequence shown here is derived from an EMBL/GenBank/DDBJ whole genome shotgun (WGS) entry which is preliminary data.</text>
</comment>
<dbReference type="OrthoDB" id="196547at2759"/>
<dbReference type="InterPro" id="IPR036305">
    <property type="entry name" value="RGS_sf"/>
</dbReference>
<dbReference type="Pfam" id="PF00615">
    <property type="entry name" value="RGS"/>
    <property type="match status" value="1"/>
</dbReference>
<feature type="compositionally biased region" description="Polar residues" evidence="1">
    <location>
        <begin position="369"/>
        <end position="378"/>
    </location>
</feature>
<sequence>MGSMGYEKRNTLEFNYKFAQNNYGVPVQLAQIQGLHGTVFLGIDVNCERVKIEVIRAEYFLDKSIPQVISKFEISLVGRQDKRSRHDDKRTRTVATRENFGNSPTFNERLRMTLSERNFNEHDRLVVRCQVKLFENSSWTELGCMRFSLRSLETRPVIKGEGYFLLDKLPADKEKGLKGSGKSNFPIKNVHHKKYYDSVTNDISVGGTTASSSLSARSTSPVKMIMNENDWPSRHLAGQNNGAMPVQAHHHQFPAPTMHQMQFQPHPASQAVGTMFPYQPNMPSCGNSSSSAPGGGLTMPMYCHYKPTQQRHQHRQNIPATTTTTMTAAGVASSGVAGLPVPPPSIQIVAATAANANRHLYGGGENLDSETSGSSNGSFDEPSGRNYHRQYRYTIPSISTTSDSCSEFSTDVTDTSRHLDIHHLYAPGPTCINEEEPSTSKDEMKALDHKQVRRVASFTCSPPESTDKYNKRVVDEKKTKPSITKKISAFFSKELTSSMSQLHHSQEEIRSWGQNLENLLNHKAGFYYLKQHMQSQRSDENIDFWKECEEYKKMKEGKKALQKAQLIYNEYLIESALRQVNLESEVMKATKAAFESGPKPDTFSLAQSKIELLIQQGPYVSFLQSPIYLNLVKPSSEDAKSAHSA</sequence>
<dbReference type="SMART" id="SM00315">
    <property type="entry name" value="RGS"/>
    <property type="match status" value="1"/>
</dbReference>
<protein>
    <recommendedName>
        <fullName evidence="2">RGS domain-containing protein</fullName>
    </recommendedName>
</protein>
<accession>A0A4U5LRW7</accession>
<evidence type="ECO:0000313" key="3">
    <source>
        <dbReference type="EMBL" id="TKR58754.1"/>
    </source>
</evidence>
<proteinExistence type="predicted"/>
<dbReference type="FunFam" id="1.10.167.10:FF:000001">
    <property type="entry name" value="Putative regulator of g-protein signaling 12"/>
    <property type="match status" value="1"/>
</dbReference>
<dbReference type="InterPro" id="IPR016137">
    <property type="entry name" value="RGS"/>
</dbReference>
<evidence type="ECO:0000313" key="4">
    <source>
        <dbReference type="Proteomes" id="UP000298663"/>
    </source>
</evidence>
<dbReference type="PROSITE" id="PS50132">
    <property type="entry name" value="RGS"/>
    <property type="match status" value="1"/>
</dbReference>
<dbReference type="Proteomes" id="UP000298663">
    <property type="component" value="Unassembled WGS sequence"/>
</dbReference>
<dbReference type="Gene3D" id="1.10.167.10">
    <property type="entry name" value="Regulator of G-protein Signalling 4, domain 2"/>
    <property type="match status" value="1"/>
</dbReference>
<reference evidence="3 4" key="2">
    <citation type="journal article" date="2019" name="G3 (Bethesda)">
        <title>Hybrid Assembly of the Genome of the Entomopathogenic Nematode Steinernema carpocapsae Identifies the X-Chromosome.</title>
        <authorList>
            <person name="Serra L."/>
            <person name="Macchietto M."/>
            <person name="Macias-Munoz A."/>
            <person name="McGill C.J."/>
            <person name="Rodriguez I.M."/>
            <person name="Rodriguez B."/>
            <person name="Murad R."/>
            <person name="Mortazavi A."/>
        </authorList>
    </citation>
    <scope>NUCLEOTIDE SEQUENCE [LARGE SCALE GENOMIC DNA]</scope>
    <source>
        <strain evidence="3 4">ALL</strain>
    </source>
</reference>
<evidence type="ECO:0000256" key="1">
    <source>
        <dbReference type="SAM" id="MobiDB-lite"/>
    </source>
</evidence>
<feature type="domain" description="RGS" evidence="2">
    <location>
        <begin position="515"/>
        <end position="632"/>
    </location>
</feature>
<dbReference type="PRINTS" id="PR01301">
    <property type="entry name" value="RGSPROTEIN"/>
</dbReference>
<feature type="region of interest" description="Disordered" evidence="1">
    <location>
        <begin position="362"/>
        <end position="388"/>
    </location>
</feature>
<dbReference type="PANTHER" id="PTHR10845">
    <property type="entry name" value="REGULATOR OF G PROTEIN SIGNALING"/>
    <property type="match status" value="1"/>
</dbReference>
<name>A0A4U5LRW7_STECR</name>
<dbReference type="PANTHER" id="PTHR10845:SF259">
    <property type="entry name" value="RGS DOMAIN-CONTAINING PROTEIN-RELATED"/>
    <property type="match status" value="1"/>
</dbReference>